<evidence type="ECO:0000313" key="8">
    <source>
        <dbReference type="Proteomes" id="UP000247763"/>
    </source>
</evidence>
<keyword evidence="3" id="KW-0697">Rotamase</keyword>
<accession>A0A2Z3I4H0</accession>
<evidence type="ECO:0000256" key="1">
    <source>
        <dbReference type="ARBA" id="ARBA00007365"/>
    </source>
</evidence>
<dbReference type="InterPro" id="IPR044666">
    <property type="entry name" value="Cyclophilin_A-like"/>
</dbReference>
<name>A0A2Z3I4H0_9CAUL</name>
<evidence type="ECO:0000256" key="4">
    <source>
        <dbReference type="ARBA" id="ARBA00023235"/>
    </source>
</evidence>
<dbReference type="PROSITE" id="PS50072">
    <property type="entry name" value="CSA_PPIASE_2"/>
    <property type="match status" value="1"/>
</dbReference>
<dbReference type="Proteomes" id="UP000247763">
    <property type="component" value="Chromosome"/>
</dbReference>
<dbReference type="CDD" id="cd00317">
    <property type="entry name" value="cyclophilin"/>
    <property type="match status" value="1"/>
</dbReference>
<proteinExistence type="inferred from homology"/>
<gene>
    <name evidence="7" type="ORF">HYN04_12975</name>
</gene>
<dbReference type="GO" id="GO:0003755">
    <property type="term" value="F:peptidyl-prolyl cis-trans isomerase activity"/>
    <property type="evidence" value="ECO:0007669"/>
    <property type="project" value="UniProtKB-KW"/>
</dbReference>
<keyword evidence="8" id="KW-1185">Reference proteome</keyword>
<dbReference type="InterPro" id="IPR002130">
    <property type="entry name" value="Cyclophilin-type_PPIase_dom"/>
</dbReference>
<sequence length="276" mass="29938">MWRPMASQGMKRSRRRRLAGLAALVLAFAGGPAAARDWLPLPEDRLLVIDTSRGRLVIALQPEFAPQAVERVLRLSREGVYDGLQFHRVIPGFVAQTGNPNNRDGGVSSHPDLPPEFTFRTSGQGFAAARRAAEGSEGFLGPNPVVLDGRGRGWGAYCTGVVGMGRQEGIRTANSEIFIMLAPARRLDHDYTVWGQLVQGLDVLGAIAPGEPPATPDRMVRVRPAQDLPPAERPRLEMMDPTGPAFTRRLAEARRDRGADLGLCDLSVPVRPRAGS</sequence>
<feature type="domain" description="PPIase cyclophilin-type" evidence="6">
    <location>
        <begin position="54"/>
        <end position="228"/>
    </location>
</feature>
<dbReference type="AlphaFoldDB" id="A0A2Z3I4H0"/>
<dbReference type="PANTHER" id="PTHR45625">
    <property type="entry name" value="PEPTIDYL-PROLYL CIS-TRANS ISOMERASE-RELATED"/>
    <property type="match status" value="1"/>
</dbReference>
<dbReference type="GO" id="GO:0006457">
    <property type="term" value="P:protein folding"/>
    <property type="evidence" value="ECO:0007669"/>
    <property type="project" value="InterPro"/>
</dbReference>
<protein>
    <recommendedName>
        <fullName evidence="2">peptidylprolyl isomerase</fullName>
        <ecNumber evidence="2">5.2.1.8</ecNumber>
    </recommendedName>
</protein>
<dbReference type="SUPFAM" id="SSF50891">
    <property type="entry name" value="Cyclophilin-like"/>
    <property type="match status" value="1"/>
</dbReference>
<dbReference type="KEGG" id="phb:HYN04_12975"/>
<evidence type="ECO:0000256" key="5">
    <source>
        <dbReference type="SAM" id="MobiDB-lite"/>
    </source>
</evidence>
<dbReference type="OrthoDB" id="9807797at2"/>
<evidence type="ECO:0000313" key="7">
    <source>
        <dbReference type="EMBL" id="AWM78588.1"/>
    </source>
</evidence>
<dbReference type="InterPro" id="IPR020892">
    <property type="entry name" value="Cyclophilin-type_PPIase_CS"/>
</dbReference>
<comment type="similarity">
    <text evidence="1">Belongs to the cyclophilin-type PPIase family.</text>
</comment>
<evidence type="ECO:0000256" key="2">
    <source>
        <dbReference type="ARBA" id="ARBA00013194"/>
    </source>
</evidence>
<evidence type="ECO:0000256" key="3">
    <source>
        <dbReference type="ARBA" id="ARBA00023110"/>
    </source>
</evidence>
<dbReference type="Pfam" id="PF00160">
    <property type="entry name" value="Pro_isomerase"/>
    <property type="match status" value="1"/>
</dbReference>
<evidence type="ECO:0000259" key="6">
    <source>
        <dbReference type="PROSITE" id="PS50072"/>
    </source>
</evidence>
<dbReference type="PROSITE" id="PS00170">
    <property type="entry name" value="CSA_PPIASE_1"/>
    <property type="match status" value="1"/>
</dbReference>
<organism evidence="7 8">
    <name type="scientific">Phenylobacterium parvum</name>
    <dbReference type="NCBI Taxonomy" id="2201350"/>
    <lineage>
        <taxon>Bacteria</taxon>
        <taxon>Pseudomonadati</taxon>
        <taxon>Pseudomonadota</taxon>
        <taxon>Alphaproteobacteria</taxon>
        <taxon>Caulobacterales</taxon>
        <taxon>Caulobacteraceae</taxon>
        <taxon>Phenylobacterium</taxon>
    </lineage>
</organism>
<reference evidence="8" key="1">
    <citation type="submission" date="2018-05" db="EMBL/GenBank/DDBJ databases">
        <title>Genome sequencing of Phenylobacterium sp. HYN0004.</title>
        <authorList>
            <person name="Yi H."/>
            <person name="Baek C."/>
        </authorList>
    </citation>
    <scope>NUCLEOTIDE SEQUENCE [LARGE SCALE GENOMIC DNA]</scope>
    <source>
        <strain evidence="8">HYN0004</strain>
    </source>
</reference>
<dbReference type="Gene3D" id="2.40.100.10">
    <property type="entry name" value="Cyclophilin-like"/>
    <property type="match status" value="1"/>
</dbReference>
<feature type="region of interest" description="Disordered" evidence="5">
    <location>
        <begin position="95"/>
        <end position="114"/>
    </location>
</feature>
<dbReference type="PANTHER" id="PTHR45625:SF4">
    <property type="entry name" value="PEPTIDYLPROLYL ISOMERASE DOMAIN AND WD REPEAT-CONTAINING PROTEIN 1"/>
    <property type="match status" value="1"/>
</dbReference>
<keyword evidence="4 7" id="KW-0413">Isomerase</keyword>
<dbReference type="EC" id="5.2.1.8" evidence="2"/>
<dbReference type="EMBL" id="CP029479">
    <property type="protein sequence ID" value="AWM78588.1"/>
    <property type="molecule type" value="Genomic_DNA"/>
</dbReference>
<dbReference type="InterPro" id="IPR029000">
    <property type="entry name" value="Cyclophilin-like_dom_sf"/>
</dbReference>